<keyword evidence="12" id="KW-0472">Membrane</keyword>
<evidence type="ECO:0000256" key="8">
    <source>
        <dbReference type="ARBA" id="ARBA00022792"/>
    </source>
</evidence>
<evidence type="ECO:0000313" key="17">
    <source>
        <dbReference type="Proteomes" id="UP000791440"/>
    </source>
</evidence>
<keyword evidence="9" id="KW-0249">Electron transport</keyword>
<evidence type="ECO:0000256" key="5">
    <source>
        <dbReference type="ARBA" id="ARBA00016383"/>
    </source>
</evidence>
<evidence type="ECO:0000256" key="14">
    <source>
        <dbReference type="ARBA" id="ARBA00033401"/>
    </source>
</evidence>
<evidence type="ECO:0000256" key="4">
    <source>
        <dbReference type="ARBA" id="ARBA00011533"/>
    </source>
</evidence>
<evidence type="ECO:0000256" key="11">
    <source>
        <dbReference type="ARBA" id="ARBA00023128"/>
    </source>
</evidence>
<keyword evidence="11" id="KW-0496">Mitochondrion</keyword>
<reference evidence="16" key="2">
    <citation type="submission" date="2020-12" db="EMBL/GenBank/DDBJ databases">
        <authorList>
            <person name="Kanost M."/>
        </authorList>
    </citation>
    <scope>NUCLEOTIDE SEQUENCE</scope>
</reference>
<dbReference type="Proteomes" id="UP000791440">
    <property type="component" value="Unassembled WGS sequence"/>
</dbReference>
<comment type="subunit">
    <text evidence="4">Complex I is composed of 45 different subunits.</text>
</comment>
<keyword evidence="8" id="KW-0999">Mitochondrion inner membrane</keyword>
<evidence type="ECO:0000256" key="13">
    <source>
        <dbReference type="ARBA" id="ARBA00030360"/>
    </source>
</evidence>
<evidence type="ECO:0000256" key="15">
    <source>
        <dbReference type="SAM" id="MobiDB-lite"/>
    </source>
</evidence>
<gene>
    <name evidence="16" type="ORF">O3G_MSEX001876</name>
</gene>
<dbReference type="GO" id="GO:0006120">
    <property type="term" value="P:mitochondrial electron transport, NADH to ubiquinone"/>
    <property type="evidence" value="ECO:0007669"/>
    <property type="project" value="TreeGrafter"/>
</dbReference>
<keyword evidence="17" id="KW-1185">Reference proteome</keyword>
<organism evidence="16 17">
    <name type="scientific">Manduca sexta</name>
    <name type="common">Tobacco hawkmoth</name>
    <name type="synonym">Tobacco hornworm</name>
    <dbReference type="NCBI Taxonomy" id="7130"/>
    <lineage>
        <taxon>Eukaryota</taxon>
        <taxon>Metazoa</taxon>
        <taxon>Ecdysozoa</taxon>
        <taxon>Arthropoda</taxon>
        <taxon>Hexapoda</taxon>
        <taxon>Insecta</taxon>
        <taxon>Pterygota</taxon>
        <taxon>Neoptera</taxon>
        <taxon>Endopterygota</taxon>
        <taxon>Lepidoptera</taxon>
        <taxon>Glossata</taxon>
        <taxon>Ditrysia</taxon>
        <taxon>Bombycoidea</taxon>
        <taxon>Sphingidae</taxon>
        <taxon>Sphinginae</taxon>
        <taxon>Sphingini</taxon>
        <taxon>Manduca</taxon>
    </lineage>
</organism>
<dbReference type="EMBL" id="JH668287">
    <property type="protein sequence ID" value="KAG6441606.1"/>
    <property type="molecule type" value="Genomic_DNA"/>
</dbReference>
<dbReference type="EMBL" id="JH668287">
    <property type="protein sequence ID" value="KAG6441607.1"/>
    <property type="molecule type" value="Genomic_DNA"/>
</dbReference>
<dbReference type="AlphaFoldDB" id="A0A922CCY3"/>
<comment type="function">
    <text evidence="1">Accessory subunit of the mitochondrial membrane respiratory chain NADH dehydrogenase (Complex I), that is believed not to be involved in catalysis. Complex I functions in the transfer of electrons from NADH to the respiratory chain. The immediate electron acceptor for the enzyme is believed to be ubiquinone.</text>
</comment>
<comment type="subcellular location">
    <subcellularLocation>
        <location evidence="2">Mitochondrion inner membrane</location>
        <topology evidence="2">Peripheral membrane protein</topology>
        <orientation evidence="2">Matrix side</orientation>
    </subcellularLocation>
</comment>
<evidence type="ECO:0000256" key="7">
    <source>
        <dbReference type="ARBA" id="ARBA00022660"/>
    </source>
</evidence>
<keyword evidence="7" id="KW-0679">Respiratory chain</keyword>
<comment type="similarity">
    <text evidence="3">Belongs to the complex I NDUFA7 subunit family.</text>
</comment>
<accession>A0A922CCY3</accession>
<evidence type="ECO:0000256" key="6">
    <source>
        <dbReference type="ARBA" id="ARBA00022448"/>
    </source>
</evidence>
<feature type="compositionally biased region" description="Low complexity" evidence="15">
    <location>
        <begin position="131"/>
        <end position="144"/>
    </location>
</feature>
<evidence type="ECO:0000256" key="2">
    <source>
        <dbReference type="ARBA" id="ARBA00004443"/>
    </source>
</evidence>
<keyword evidence="6" id="KW-0813">Transport</keyword>
<dbReference type="InterPro" id="IPR009947">
    <property type="entry name" value="NDUA7"/>
</dbReference>
<reference evidence="16" key="1">
    <citation type="journal article" date="2016" name="Insect Biochem. Mol. Biol.">
        <title>Multifaceted biological insights from a draft genome sequence of the tobacco hornworm moth, Manduca sexta.</title>
        <authorList>
            <person name="Kanost M.R."/>
            <person name="Arrese E.L."/>
            <person name="Cao X."/>
            <person name="Chen Y.R."/>
            <person name="Chellapilla S."/>
            <person name="Goldsmith M.R."/>
            <person name="Grosse-Wilde E."/>
            <person name="Heckel D.G."/>
            <person name="Herndon N."/>
            <person name="Jiang H."/>
            <person name="Papanicolaou A."/>
            <person name="Qu J."/>
            <person name="Soulages J.L."/>
            <person name="Vogel H."/>
            <person name="Walters J."/>
            <person name="Waterhouse R.M."/>
            <person name="Ahn S.J."/>
            <person name="Almeida F.C."/>
            <person name="An C."/>
            <person name="Aqrawi P."/>
            <person name="Bretschneider A."/>
            <person name="Bryant W.B."/>
            <person name="Bucks S."/>
            <person name="Chao H."/>
            <person name="Chevignon G."/>
            <person name="Christen J.M."/>
            <person name="Clarke D.F."/>
            <person name="Dittmer N.T."/>
            <person name="Ferguson L.C.F."/>
            <person name="Garavelou S."/>
            <person name="Gordon K.H.J."/>
            <person name="Gunaratna R.T."/>
            <person name="Han Y."/>
            <person name="Hauser F."/>
            <person name="He Y."/>
            <person name="Heidel-Fischer H."/>
            <person name="Hirsh A."/>
            <person name="Hu Y."/>
            <person name="Jiang H."/>
            <person name="Kalra D."/>
            <person name="Klinner C."/>
            <person name="Konig C."/>
            <person name="Kovar C."/>
            <person name="Kroll A.R."/>
            <person name="Kuwar S.S."/>
            <person name="Lee S.L."/>
            <person name="Lehman R."/>
            <person name="Li K."/>
            <person name="Li Z."/>
            <person name="Liang H."/>
            <person name="Lovelace S."/>
            <person name="Lu Z."/>
            <person name="Mansfield J.H."/>
            <person name="McCulloch K.J."/>
            <person name="Mathew T."/>
            <person name="Morton B."/>
            <person name="Muzny D.M."/>
            <person name="Neunemann D."/>
            <person name="Ongeri F."/>
            <person name="Pauchet Y."/>
            <person name="Pu L.L."/>
            <person name="Pyrousis I."/>
            <person name="Rao X.J."/>
            <person name="Redding A."/>
            <person name="Roesel C."/>
            <person name="Sanchez-Gracia A."/>
            <person name="Schaack S."/>
            <person name="Shukla A."/>
            <person name="Tetreau G."/>
            <person name="Wang Y."/>
            <person name="Xiong G.H."/>
            <person name="Traut W."/>
            <person name="Walsh T.K."/>
            <person name="Worley K.C."/>
            <person name="Wu D."/>
            <person name="Wu W."/>
            <person name="Wu Y.Q."/>
            <person name="Zhang X."/>
            <person name="Zou Z."/>
            <person name="Zucker H."/>
            <person name="Briscoe A.D."/>
            <person name="Burmester T."/>
            <person name="Clem R.J."/>
            <person name="Feyereisen R."/>
            <person name="Grimmelikhuijzen C.J.P."/>
            <person name="Hamodrakas S.J."/>
            <person name="Hansson B.S."/>
            <person name="Huguet E."/>
            <person name="Jermiin L.S."/>
            <person name="Lan Q."/>
            <person name="Lehman H.K."/>
            <person name="Lorenzen M."/>
            <person name="Merzendorfer H."/>
            <person name="Michalopoulos I."/>
            <person name="Morton D.B."/>
            <person name="Muthukrishnan S."/>
            <person name="Oakeshott J.G."/>
            <person name="Palmer W."/>
            <person name="Park Y."/>
            <person name="Passarelli A.L."/>
            <person name="Rozas J."/>
            <person name="Schwartz L.M."/>
            <person name="Smith W."/>
            <person name="Southgate A."/>
            <person name="Vilcinskas A."/>
            <person name="Vogt R."/>
            <person name="Wang P."/>
            <person name="Werren J."/>
            <person name="Yu X.Q."/>
            <person name="Zhou J.J."/>
            <person name="Brown S.J."/>
            <person name="Scherer S.E."/>
            <person name="Richards S."/>
            <person name="Blissard G.W."/>
        </authorList>
    </citation>
    <scope>NUCLEOTIDE SEQUENCE</scope>
</reference>
<dbReference type="Pfam" id="PF07347">
    <property type="entry name" value="CI-B14_5a"/>
    <property type="match status" value="1"/>
</dbReference>
<evidence type="ECO:0000256" key="12">
    <source>
        <dbReference type="ARBA" id="ARBA00023136"/>
    </source>
</evidence>
<keyword evidence="10" id="KW-0007">Acetylation</keyword>
<evidence type="ECO:0000256" key="1">
    <source>
        <dbReference type="ARBA" id="ARBA00003195"/>
    </source>
</evidence>
<feature type="region of interest" description="Disordered" evidence="15">
    <location>
        <begin position="129"/>
        <end position="155"/>
    </location>
</feature>
<evidence type="ECO:0000256" key="10">
    <source>
        <dbReference type="ARBA" id="ARBA00022990"/>
    </source>
</evidence>
<evidence type="ECO:0000256" key="3">
    <source>
        <dbReference type="ARBA" id="ARBA00005482"/>
    </source>
</evidence>
<dbReference type="GO" id="GO:0005743">
    <property type="term" value="C:mitochondrial inner membrane"/>
    <property type="evidence" value="ECO:0007669"/>
    <property type="project" value="UniProtKB-SubCell"/>
</dbReference>
<dbReference type="PANTHER" id="PTHR12485">
    <property type="entry name" value="NADH-UBIQUINONE OXIDOREDUCTASE SUBUNIT B"/>
    <property type="match status" value="1"/>
</dbReference>
<name>A0A922CCY3_MANSE</name>
<sequence>MSKGKGNWSFRDVSLGLQKLREFLLGRKHTLHGRFPTMISPRTIPTPDIPRGPDEHYSNKYYFTRHARDSVLPPVIAPVAEGPPMCRDPFKKAKPGGVPPDSVCFNCAPTPGPTWWWDGHFYYETQPDCSPPEAKAKASPPCSSRCDPNPTEKKC</sequence>
<evidence type="ECO:0000256" key="9">
    <source>
        <dbReference type="ARBA" id="ARBA00022982"/>
    </source>
</evidence>
<protein>
    <recommendedName>
        <fullName evidence="5">NADH dehydrogenase [ubiquinone] 1 alpha subcomplex subunit 7</fullName>
    </recommendedName>
    <alternativeName>
        <fullName evidence="14">Complex I-B14.5a</fullName>
    </alternativeName>
    <alternativeName>
        <fullName evidence="13">NADH-ubiquinone oxidoreductase subunit B14.5a</fullName>
    </alternativeName>
</protein>
<evidence type="ECO:0000313" key="16">
    <source>
        <dbReference type="EMBL" id="KAG6441606.1"/>
    </source>
</evidence>
<dbReference type="PANTHER" id="PTHR12485:SF1">
    <property type="entry name" value="NADH DEHYDROGENASE [UBIQUINONE] 1 ALPHA SUBCOMPLEX SUBUNIT 7"/>
    <property type="match status" value="1"/>
</dbReference>
<comment type="caution">
    <text evidence="16">The sequence shown here is derived from an EMBL/GenBank/DDBJ whole genome shotgun (WGS) entry which is preliminary data.</text>
</comment>
<proteinExistence type="inferred from homology"/>